<keyword evidence="1" id="KW-0812">Transmembrane</keyword>
<dbReference type="PROSITE" id="PS50194">
    <property type="entry name" value="FILAMIN_REPEAT"/>
    <property type="match status" value="1"/>
</dbReference>
<reference evidence="2" key="1">
    <citation type="submission" date="2021-04" db="EMBL/GenBank/DDBJ databases">
        <title>Pseudonocardia sp. nov., isolated from sandy soil of mangrove forest.</title>
        <authorList>
            <person name="Zan Z."/>
            <person name="Huang R."/>
            <person name="Liu W."/>
        </authorList>
    </citation>
    <scope>NUCLEOTIDE SEQUENCE</scope>
    <source>
        <strain evidence="2">S2-4</strain>
    </source>
</reference>
<evidence type="ECO:0000256" key="1">
    <source>
        <dbReference type="SAM" id="Phobius"/>
    </source>
</evidence>
<evidence type="ECO:0000313" key="2">
    <source>
        <dbReference type="EMBL" id="MCO1660201.1"/>
    </source>
</evidence>
<comment type="caution">
    <text evidence="2">The sequence shown here is derived from an EMBL/GenBank/DDBJ whole genome shotgun (WGS) entry which is preliminary data.</text>
</comment>
<feature type="transmembrane region" description="Helical" evidence="1">
    <location>
        <begin position="36"/>
        <end position="58"/>
    </location>
</feature>
<dbReference type="RefSeq" id="WP_252445559.1">
    <property type="nucleotide sequence ID" value="NZ_JAGSOV010000078.1"/>
</dbReference>
<gene>
    <name evidence="2" type="ORF">KDL28_34590</name>
</gene>
<proteinExistence type="predicted"/>
<keyword evidence="1" id="KW-1133">Transmembrane helix</keyword>
<name>A0ABT1AB92_9PSEU</name>
<dbReference type="EMBL" id="JAGSOV010000078">
    <property type="protein sequence ID" value="MCO1660201.1"/>
    <property type="molecule type" value="Genomic_DNA"/>
</dbReference>
<protein>
    <submittedName>
        <fullName evidence="2">Uncharacterized protein</fullName>
    </submittedName>
</protein>
<dbReference type="InterPro" id="IPR017868">
    <property type="entry name" value="Filamin/ABP280_repeat-like"/>
</dbReference>
<keyword evidence="1" id="KW-0472">Membrane</keyword>
<keyword evidence="3" id="KW-1185">Reference proteome</keyword>
<accession>A0ABT1AB92</accession>
<dbReference type="Proteomes" id="UP001165283">
    <property type="component" value="Unassembled WGS sequence"/>
</dbReference>
<sequence length="200" mass="21375">MSTSVLLFLALLGVGVLIGAAPIVVSLRAGDRLREAPWGVAAGVVAFSALFGWGAYALDSVNARTTLFEVVAEGSRGVRLDDPAAPVRFFDVVVEHPGVEHTVLVNPVVETEVTDDAGSPAELIVRLDGPSGRSYIDEPVHHDVECRRSSCGWVPWYGRFTPAEAGVHRLAVTVVTIDVPKVHVRVEDPEKSDGERAPGY</sequence>
<evidence type="ECO:0000313" key="3">
    <source>
        <dbReference type="Proteomes" id="UP001165283"/>
    </source>
</evidence>
<organism evidence="2 3">
    <name type="scientific">Pseudonocardia humida</name>
    <dbReference type="NCBI Taxonomy" id="2800819"/>
    <lineage>
        <taxon>Bacteria</taxon>
        <taxon>Bacillati</taxon>
        <taxon>Actinomycetota</taxon>
        <taxon>Actinomycetes</taxon>
        <taxon>Pseudonocardiales</taxon>
        <taxon>Pseudonocardiaceae</taxon>
        <taxon>Pseudonocardia</taxon>
    </lineage>
</organism>